<dbReference type="AlphaFoldDB" id="A0A433DES8"/>
<evidence type="ECO:0000313" key="1">
    <source>
        <dbReference type="EMBL" id="RUP49337.1"/>
    </source>
</evidence>
<evidence type="ECO:0000313" key="2">
    <source>
        <dbReference type="Proteomes" id="UP000268093"/>
    </source>
</evidence>
<gene>
    <name evidence="1" type="ORF">BC936DRAFT_142762</name>
</gene>
<protein>
    <submittedName>
        <fullName evidence="1">Uncharacterized protein</fullName>
    </submittedName>
</protein>
<sequence length="107" mass="11934">MHISEHKSVCLTNTGGRLKKDTLLTYENAKGILIPALGMTLEEFEETLAMMAQEFEERETYMQFHVAYGQRPLEDWIDVWTIHPPSLIESQTSASGVASGSGSFAAR</sequence>
<accession>A0A433DES8</accession>
<proteinExistence type="predicted"/>
<dbReference type="Proteomes" id="UP000268093">
    <property type="component" value="Unassembled WGS sequence"/>
</dbReference>
<name>A0A433DES8_9FUNG</name>
<reference evidence="1 2" key="1">
    <citation type="journal article" date="2018" name="New Phytol.">
        <title>Phylogenomics of Endogonaceae and evolution of mycorrhizas within Mucoromycota.</title>
        <authorList>
            <person name="Chang Y."/>
            <person name="Desiro A."/>
            <person name="Na H."/>
            <person name="Sandor L."/>
            <person name="Lipzen A."/>
            <person name="Clum A."/>
            <person name="Barry K."/>
            <person name="Grigoriev I.V."/>
            <person name="Martin F.M."/>
            <person name="Stajich J.E."/>
            <person name="Smith M.E."/>
            <person name="Bonito G."/>
            <person name="Spatafora J.W."/>
        </authorList>
    </citation>
    <scope>NUCLEOTIDE SEQUENCE [LARGE SCALE GENOMIC DNA]</scope>
    <source>
        <strain evidence="1 2">GMNB39</strain>
    </source>
</reference>
<keyword evidence="2" id="KW-1185">Reference proteome</keyword>
<comment type="caution">
    <text evidence="1">The sequence shown here is derived from an EMBL/GenBank/DDBJ whole genome shotgun (WGS) entry which is preliminary data.</text>
</comment>
<dbReference type="EMBL" id="RBNI01002393">
    <property type="protein sequence ID" value="RUP49337.1"/>
    <property type="molecule type" value="Genomic_DNA"/>
</dbReference>
<organism evidence="1 2">
    <name type="scientific">Jimgerdemannia flammicorona</name>
    <dbReference type="NCBI Taxonomy" id="994334"/>
    <lineage>
        <taxon>Eukaryota</taxon>
        <taxon>Fungi</taxon>
        <taxon>Fungi incertae sedis</taxon>
        <taxon>Mucoromycota</taxon>
        <taxon>Mucoromycotina</taxon>
        <taxon>Endogonomycetes</taxon>
        <taxon>Endogonales</taxon>
        <taxon>Endogonaceae</taxon>
        <taxon>Jimgerdemannia</taxon>
    </lineage>
</organism>